<proteinExistence type="predicted"/>
<comment type="caution">
    <text evidence="3">The sequence shown here is derived from an EMBL/GenBank/DDBJ whole genome shotgun (WGS) entry which is preliminary data.</text>
</comment>
<sequence>MGACSRVTFQVPTMFVAEAISIFHGLQFAFEMGFWLIILESDARAAIYKLNATSKDLPEISAFIYQATELSKSFLDGSGGHVEVGGWRLGRGSPVLATSISDEDRRLIDLP</sequence>
<dbReference type="Pfam" id="PF13456">
    <property type="entry name" value="RVT_3"/>
    <property type="match status" value="1"/>
</dbReference>
<organism evidence="3 4">
    <name type="scientific">Gossypium armourianum</name>
    <dbReference type="NCBI Taxonomy" id="34283"/>
    <lineage>
        <taxon>Eukaryota</taxon>
        <taxon>Viridiplantae</taxon>
        <taxon>Streptophyta</taxon>
        <taxon>Embryophyta</taxon>
        <taxon>Tracheophyta</taxon>
        <taxon>Spermatophyta</taxon>
        <taxon>Magnoliopsida</taxon>
        <taxon>eudicotyledons</taxon>
        <taxon>Gunneridae</taxon>
        <taxon>Pentapetalae</taxon>
        <taxon>rosids</taxon>
        <taxon>malvids</taxon>
        <taxon>Malvales</taxon>
        <taxon>Malvaceae</taxon>
        <taxon>Malvoideae</taxon>
        <taxon>Gossypium</taxon>
    </lineage>
</organism>
<dbReference type="AlphaFoldDB" id="A0A7J9IND7"/>
<dbReference type="GO" id="GO:0004523">
    <property type="term" value="F:RNA-DNA hybrid ribonuclease activity"/>
    <property type="evidence" value="ECO:0007669"/>
    <property type="project" value="InterPro"/>
</dbReference>
<keyword evidence="1" id="KW-1133">Transmembrane helix</keyword>
<reference evidence="3 4" key="1">
    <citation type="journal article" date="2019" name="Genome Biol. Evol.">
        <title>Insights into the evolution of the New World diploid cottons (Gossypium, subgenus Houzingenia) based on genome sequencing.</title>
        <authorList>
            <person name="Grover C.E."/>
            <person name="Arick M.A. 2nd"/>
            <person name="Thrash A."/>
            <person name="Conover J.L."/>
            <person name="Sanders W.S."/>
            <person name="Peterson D.G."/>
            <person name="Frelichowski J.E."/>
            <person name="Scheffler J.A."/>
            <person name="Scheffler B.E."/>
            <person name="Wendel J.F."/>
        </authorList>
    </citation>
    <scope>NUCLEOTIDE SEQUENCE [LARGE SCALE GENOMIC DNA]</scope>
    <source>
        <strain evidence="3">6</strain>
        <tissue evidence="3">Leaf</tissue>
    </source>
</reference>
<keyword evidence="4" id="KW-1185">Reference proteome</keyword>
<protein>
    <recommendedName>
        <fullName evidence="2">RNase H type-1 domain-containing protein</fullName>
    </recommendedName>
</protein>
<keyword evidence="1" id="KW-0812">Transmembrane</keyword>
<dbReference type="Proteomes" id="UP000593575">
    <property type="component" value="Unassembled WGS sequence"/>
</dbReference>
<evidence type="ECO:0000256" key="1">
    <source>
        <dbReference type="SAM" id="Phobius"/>
    </source>
</evidence>
<gene>
    <name evidence="3" type="ORF">Goarm_020329</name>
</gene>
<evidence type="ECO:0000259" key="2">
    <source>
        <dbReference type="Pfam" id="PF13456"/>
    </source>
</evidence>
<name>A0A7J9IND7_9ROSI</name>
<evidence type="ECO:0000313" key="3">
    <source>
        <dbReference type="EMBL" id="MBA0823611.1"/>
    </source>
</evidence>
<dbReference type="EMBL" id="JABFAE010000002">
    <property type="protein sequence ID" value="MBA0823611.1"/>
    <property type="molecule type" value="Genomic_DNA"/>
</dbReference>
<keyword evidence="1" id="KW-0472">Membrane</keyword>
<evidence type="ECO:0000313" key="4">
    <source>
        <dbReference type="Proteomes" id="UP000593575"/>
    </source>
</evidence>
<feature type="transmembrane region" description="Helical" evidence="1">
    <location>
        <begin position="20"/>
        <end position="39"/>
    </location>
</feature>
<accession>A0A7J9IND7</accession>
<dbReference type="InterPro" id="IPR002156">
    <property type="entry name" value="RNaseH_domain"/>
</dbReference>
<dbReference type="GO" id="GO:0003676">
    <property type="term" value="F:nucleic acid binding"/>
    <property type="evidence" value="ECO:0007669"/>
    <property type="project" value="InterPro"/>
</dbReference>
<feature type="domain" description="RNase H type-1" evidence="2">
    <location>
        <begin position="12"/>
        <end position="75"/>
    </location>
</feature>